<dbReference type="Gene3D" id="1.10.10.10">
    <property type="entry name" value="Winged helix-like DNA-binding domain superfamily/Winged helix DNA-binding domain"/>
    <property type="match status" value="1"/>
</dbReference>
<dbReference type="CDD" id="cd05466">
    <property type="entry name" value="PBP2_LTTR_substrate"/>
    <property type="match status" value="1"/>
</dbReference>
<keyword evidence="3" id="KW-0238">DNA-binding</keyword>
<evidence type="ECO:0000256" key="3">
    <source>
        <dbReference type="ARBA" id="ARBA00023125"/>
    </source>
</evidence>
<proteinExistence type="inferred from homology"/>
<dbReference type="Proteomes" id="UP000256542">
    <property type="component" value="Unassembled WGS sequence"/>
</dbReference>
<dbReference type="GO" id="GO:0005829">
    <property type="term" value="C:cytosol"/>
    <property type="evidence" value="ECO:0007669"/>
    <property type="project" value="TreeGrafter"/>
</dbReference>
<evidence type="ECO:0000259" key="5">
    <source>
        <dbReference type="PROSITE" id="PS50931"/>
    </source>
</evidence>
<dbReference type="PANTHER" id="PTHR30419">
    <property type="entry name" value="HTH-TYPE TRANSCRIPTIONAL REGULATOR YBHD"/>
    <property type="match status" value="1"/>
</dbReference>
<dbReference type="FunFam" id="1.10.10.10:FF:000001">
    <property type="entry name" value="LysR family transcriptional regulator"/>
    <property type="match status" value="1"/>
</dbReference>
<dbReference type="RefSeq" id="WP_115896598.1">
    <property type="nucleotide sequence ID" value="NZ_QUNG01000002.1"/>
</dbReference>
<organism evidence="6 7">
    <name type="scientific">Marinomonas pollencensis</name>
    <dbReference type="NCBI Taxonomy" id="491954"/>
    <lineage>
        <taxon>Bacteria</taxon>
        <taxon>Pseudomonadati</taxon>
        <taxon>Pseudomonadota</taxon>
        <taxon>Gammaproteobacteria</taxon>
        <taxon>Oceanospirillales</taxon>
        <taxon>Oceanospirillaceae</taxon>
        <taxon>Marinomonas</taxon>
    </lineage>
</organism>
<dbReference type="OrthoDB" id="9803735at2"/>
<dbReference type="SUPFAM" id="SSF53850">
    <property type="entry name" value="Periplasmic binding protein-like II"/>
    <property type="match status" value="1"/>
</dbReference>
<sequence length="306" mass="34262">MMDIAELLTFIKVAETKSFSEAAQRLFVTQPAISKRIAALENTLGVRLFDRIGRQIVLTEAGIQLLPKAQKIADDLKDIQHSMTLQMEDVNGELRLATSHHIGLRRLPTILKAFQVHYPQAKLDIDFTQSEEAYQQVLRGEVELGIITLSNKDDHLIESIPIWSDPLTCVVSRDHPLAKVSDLKLAELANHPCVLPNENTFTRQIAEQVFGKQGLKPQVRMNTNHLETLAMLVSIGWGWSLLPSTLVDDKLITLNHPDLNVERRLGIIHHKQKTLSRAALAFIELLRAHSLNADADSAKESSPPTH</sequence>
<evidence type="ECO:0000256" key="4">
    <source>
        <dbReference type="ARBA" id="ARBA00023163"/>
    </source>
</evidence>
<dbReference type="InterPro" id="IPR000847">
    <property type="entry name" value="LysR_HTH_N"/>
</dbReference>
<keyword evidence="7" id="KW-1185">Reference proteome</keyword>
<dbReference type="InterPro" id="IPR050950">
    <property type="entry name" value="HTH-type_LysR_regulators"/>
</dbReference>
<accession>A0A3E0DTJ4</accession>
<dbReference type="InterPro" id="IPR005119">
    <property type="entry name" value="LysR_subst-bd"/>
</dbReference>
<dbReference type="Pfam" id="PF03466">
    <property type="entry name" value="LysR_substrate"/>
    <property type="match status" value="1"/>
</dbReference>
<evidence type="ECO:0000256" key="1">
    <source>
        <dbReference type="ARBA" id="ARBA00009437"/>
    </source>
</evidence>
<evidence type="ECO:0000313" key="7">
    <source>
        <dbReference type="Proteomes" id="UP000256542"/>
    </source>
</evidence>
<dbReference type="Gene3D" id="3.40.190.290">
    <property type="match status" value="1"/>
</dbReference>
<gene>
    <name evidence="6" type="ORF">DFP81_102365</name>
</gene>
<dbReference type="GO" id="GO:0003677">
    <property type="term" value="F:DNA binding"/>
    <property type="evidence" value="ECO:0007669"/>
    <property type="project" value="UniProtKB-KW"/>
</dbReference>
<dbReference type="AlphaFoldDB" id="A0A3E0DTJ4"/>
<dbReference type="PANTHER" id="PTHR30419:SF8">
    <property type="entry name" value="NITROGEN ASSIMILATION TRANSCRIPTIONAL ACTIVATOR-RELATED"/>
    <property type="match status" value="1"/>
</dbReference>
<reference evidence="6 7" key="1">
    <citation type="submission" date="2018-08" db="EMBL/GenBank/DDBJ databases">
        <title>Genomic Encyclopedia of Type Strains, Phase III (KMG-III): the genomes of soil and plant-associated and newly described type strains.</title>
        <authorList>
            <person name="Whitman W."/>
        </authorList>
    </citation>
    <scope>NUCLEOTIDE SEQUENCE [LARGE SCALE GENOMIC DNA]</scope>
    <source>
        <strain evidence="6 7">CECT 7375</strain>
    </source>
</reference>
<keyword evidence="2" id="KW-0805">Transcription regulation</keyword>
<dbReference type="SUPFAM" id="SSF46785">
    <property type="entry name" value="Winged helix' DNA-binding domain"/>
    <property type="match status" value="1"/>
</dbReference>
<dbReference type="InterPro" id="IPR036388">
    <property type="entry name" value="WH-like_DNA-bd_sf"/>
</dbReference>
<comment type="caution">
    <text evidence="6">The sequence shown here is derived from an EMBL/GenBank/DDBJ whole genome shotgun (WGS) entry which is preliminary data.</text>
</comment>
<dbReference type="PRINTS" id="PR00039">
    <property type="entry name" value="HTHLYSR"/>
</dbReference>
<dbReference type="EMBL" id="QUNG01000002">
    <property type="protein sequence ID" value="REG85826.1"/>
    <property type="molecule type" value="Genomic_DNA"/>
</dbReference>
<protein>
    <submittedName>
        <fullName evidence="6">LysR family transcriptional regulator</fullName>
    </submittedName>
</protein>
<feature type="domain" description="HTH lysR-type" evidence="5">
    <location>
        <begin position="2"/>
        <end position="59"/>
    </location>
</feature>
<dbReference type="GO" id="GO:0003700">
    <property type="term" value="F:DNA-binding transcription factor activity"/>
    <property type="evidence" value="ECO:0007669"/>
    <property type="project" value="InterPro"/>
</dbReference>
<evidence type="ECO:0000256" key="2">
    <source>
        <dbReference type="ARBA" id="ARBA00023015"/>
    </source>
</evidence>
<dbReference type="PROSITE" id="PS50931">
    <property type="entry name" value="HTH_LYSR"/>
    <property type="match status" value="1"/>
</dbReference>
<name>A0A3E0DTJ4_9GAMM</name>
<evidence type="ECO:0000313" key="6">
    <source>
        <dbReference type="EMBL" id="REG85826.1"/>
    </source>
</evidence>
<keyword evidence="4" id="KW-0804">Transcription</keyword>
<dbReference type="InterPro" id="IPR036390">
    <property type="entry name" value="WH_DNA-bd_sf"/>
</dbReference>
<comment type="similarity">
    <text evidence="1">Belongs to the LysR transcriptional regulatory family.</text>
</comment>
<dbReference type="Pfam" id="PF00126">
    <property type="entry name" value="HTH_1"/>
    <property type="match status" value="1"/>
</dbReference>